<dbReference type="PhylomeDB" id="E9HDZ1"/>
<dbReference type="OrthoDB" id="8066078at2759"/>
<protein>
    <recommendedName>
        <fullName evidence="1">Retrovirus-related Pol polyprotein from transposon TNT 1-94-like beta-barrel domain-containing protein</fullName>
    </recommendedName>
</protein>
<evidence type="ECO:0000313" key="3">
    <source>
        <dbReference type="Proteomes" id="UP000000305"/>
    </source>
</evidence>
<feature type="domain" description="Retrovirus-related Pol polyprotein from transposon TNT 1-94-like beta-barrel" evidence="1">
    <location>
        <begin position="8"/>
        <end position="93"/>
    </location>
</feature>
<dbReference type="InterPro" id="IPR054722">
    <property type="entry name" value="PolX-like_BBD"/>
</dbReference>
<dbReference type="AlphaFoldDB" id="E9HDZ1"/>
<organism evidence="2 3">
    <name type="scientific">Daphnia pulex</name>
    <name type="common">Water flea</name>
    <dbReference type="NCBI Taxonomy" id="6669"/>
    <lineage>
        <taxon>Eukaryota</taxon>
        <taxon>Metazoa</taxon>
        <taxon>Ecdysozoa</taxon>
        <taxon>Arthropoda</taxon>
        <taxon>Crustacea</taxon>
        <taxon>Branchiopoda</taxon>
        <taxon>Diplostraca</taxon>
        <taxon>Cladocera</taxon>
        <taxon>Anomopoda</taxon>
        <taxon>Daphniidae</taxon>
        <taxon>Daphnia</taxon>
    </lineage>
</organism>
<dbReference type="KEGG" id="dpx:DAPPUDRAFT_257647"/>
<dbReference type="Proteomes" id="UP000000305">
    <property type="component" value="Unassembled WGS sequence"/>
</dbReference>
<evidence type="ECO:0000313" key="2">
    <source>
        <dbReference type="EMBL" id="EFX70047.1"/>
    </source>
</evidence>
<dbReference type="Pfam" id="PF22936">
    <property type="entry name" value="Pol_BBD"/>
    <property type="match status" value="1"/>
</dbReference>
<evidence type="ECO:0000259" key="1">
    <source>
        <dbReference type="Pfam" id="PF22936"/>
    </source>
</evidence>
<accession>E9HDZ1</accession>
<sequence>MSLSSTLWYADSGATQQMSDQRQKFENFQPIRPGTRAIHGIGNKVLYAHGVGDVPIYAIIKGDKHKGTIKNVLFVPDIGVSLLSIPTITELGFDV</sequence>
<dbReference type="EMBL" id="GL732626">
    <property type="protein sequence ID" value="EFX70047.1"/>
    <property type="molecule type" value="Genomic_DNA"/>
</dbReference>
<keyword evidence="3" id="KW-1185">Reference proteome</keyword>
<reference evidence="2 3" key="1">
    <citation type="journal article" date="2011" name="Science">
        <title>The ecoresponsive genome of Daphnia pulex.</title>
        <authorList>
            <person name="Colbourne J.K."/>
            <person name="Pfrender M.E."/>
            <person name="Gilbert D."/>
            <person name="Thomas W.K."/>
            <person name="Tucker A."/>
            <person name="Oakley T.H."/>
            <person name="Tokishita S."/>
            <person name="Aerts A."/>
            <person name="Arnold G.J."/>
            <person name="Basu M.K."/>
            <person name="Bauer D.J."/>
            <person name="Caceres C.E."/>
            <person name="Carmel L."/>
            <person name="Casola C."/>
            <person name="Choi J.H."/>
            <person name="Detter J.C."/>
            <person name="Dong Q."/>
            <person name="Dusheyko S."/>
            <person name="Eads B.D."/>
            <person name="Frohlich T."/>
            <person name="Geiler-Samerotte K.A."/>
            <person name="Gerlach D."/>
            <person name="Hatcher P."/>
            <person name="Jogdeo S."/>
            <person name="Krijgsveld J."/>
            <person name="Kriventseva E.V."/>
            <person name="Kultz D."/>
            <person name="Laforsch C."/>
            <person name="Lindquist E."/>
            <person name="Lopez J."/>
            <person name="Manak J.R."/>
            <person name="Muller J."/>
            <person name="Pangilinan J."/>
            <person name="Patwardhan R.P."/>
            <person name="Pitluck S."/>
            <person name="Pritham E.J."/>
            <person name="Rechtsteiner A."/>
            <person name="Rho M."/>
            <person name="Rogozin I.B."/>
            <person name="Sakarya O."/>
            <person name="Salamov A."/>
            <person name="Schaack S."/>
            <person name="Shapiro H."/>
            <person name="Shiga Y."/>
            <person name="Skalitzky C."/>
            <person name="Smith Z."/>
            <person name="Souvorov A."/>
            <person name="Sung W."/>
            <person name="Tang Z."/>
            <person name="Tsuchiya D."/>
            <person name="Tu H."/>
            <person name="Vos H."/>
            <person name="Wang M."/>
            <person name="Wolf Y.I."/>
            <person name="Yamagata H."/>
            <person name="Yamada T."/>
            <person name="Ye Y."/>
            <person name="Shaw J.R."/>
            <person name="Andrews J."/>
            <person name="Crease T.J."/>
            <person name="Tang H."/>
            <person name="Lucas S.M."/>
            <person name="Robertson H.M."/>
            <person name="Bork P."/>
            <person name="Koonin E.V."/>
            <person name="Zdobnov E.M."/>
            <person name="Grigoriev I.V."/>
            <person name="Lynch M."/>
            <person name="Boore J.L."/>
        </authorList>
    </citation>
    <scope>NUCLEOTIDE SEQUENCE [LARGE SCALE GENOMIC DNA]</scope>
</reference>
<gene>
    <name evidence="2" type="ORF">DAPPUDRAFT_257647</name>
</gene>
<proteinExistence type="predicted"/>
<dbReference type="InParanoid" id="E9HDZ1"/>
<name>E9HDZ1_DAPPU</name>
<dbReference type="HOGENOM" id="CLU_2374862_0_0_1"/>